<evidence type="ECO:0000313" key="8">
    <source>
        <dbReference type="Proteomes" id="UP000507222"/>
    </source>
</evidence>
<sequence length="481" mass="52778">MNIEDAQLPLTELRQEMGGKWRVFLKELRKVSYVAAPMVAVTVMQYLIQVVSVMMVGHVDQLSLSGVSIATSFTNVTGFSLLFGLVGALETLCGQAYGAEQYQKLGIYTYTSILCLCLVCVPISLLWIFTDKILQLIGQDPLISNVAHKYSLCLIPNLFSYAVLQSLVRYFQTQSLILPMLYSSCAALCLHVPLCWGLTFKLKLGSIGAALAISFSYWFNVLLLGFYMKYSVACEKTRAHVLSIEVFLNIKEFFRFAVPSALMVCLEWWSYEVLILLSGILSNPKLEASVLSICFTITYLHYFIPYAFGATASTRVSNELGAGNPQAAKVTVCAVMVLAMVEMIVVSTALFSYRHILGYAFSSDKEIVERIADMAPLISLSIVTDGLQAVLSGVARGTGWQHIGAYVNLGAYYLVGTPVGVVLAFLAHLRAEGLWIGLLTGSAVQALLLALKTSLTNWEKQASIARERITNEVLARVEPVG</sequence>
<dbReference type="GO" id="GO:0042910">
    <property type="term" value="F:xenobiotic transmembrane transporter activity"/>
    <property type="evidence" value="ECO:0007669"/>
    <property type="project" value="InterPro"/>
</dbReference>
<dbReference type="GO" id="GO:0016020">
    <property type="term" value="C:membrane"/>
    <property type="evidence" value="ECO:0007669"/>
    <property type="project" value="UniProtKB-SubCell"/>
</dbReference>
<evidence type="ECO:0000256" key="6">
    <source>
        <dbReference type="RuleBase" id="RU004914"/>
    </source>
</evidence>
<dbReference type="GO" id="GO:0015297">
    <property type="term" value="F:antiporter activity"/>
    <property type="evidence" value="ECO:0007669"/>
    <property type="project" value="InterPro"/>
</dbReference>
<dbReference type="CDD" id="cd13132">
    <property type="entry name" value="MATE_eukaryotic"/>
    <property type="match status" value="1"/>
</dbReference>
<organism evidence="7 8">
    <name type="scientific">Prunus armeniaca</name>
    <name type="common">Apricot</name>
    <name type="synonym">Armeniaca vulgaris</name>
    <dbReference type="NCBI Taxonomy" id="36596"/>
    <lineage>
        <taxon>Eukaryota</taxon>
        <taxon>Viridiplantae</taxon>
        <taxon>Streptophyta</taxon>
        <taxon>Embryophyta</taxon>
        <taxon>Tracheophyta</taxon>
        <taxon>Spermatophyta</taxon>
        <taxon>Magnoliopsida</taxon>
        <taxon>eudicotyledons</taxon>
        <taxon>Gunneridae</taxon>
        <taxon>Pentapetalae</taxon>
        <taxon>rosids</taxon>
        <taxon>fabids</taxon>
        <taxon>Rosales</taxon>
        <taxon>Rosaceae</taxon>
        <taxon>Amygdaloideae</taxon>
        <taxon>Amygdaleae</taxon>
        <taxon>Prunus</taxon>
    </lineage>
</organism>
<evidence type="ECO:0000256" key="5">
    <source>
        <dbReference type="ARBA" id="ARBA00023136"/>
    </source>
</evidence>
<dbReference type="AlphaFoldDB" id="A0A6J5TW52"/>
<dbReference type="InterPro" id="IPR002528">
    <property type="entry name" value="MATE_fam"/>
</dbReference>
<proteinExistence type="inferred from homology"/>
<evidence type="ECO:0000256" key="3">
    <source>
        <dbReference type="ARBA" id="ARBA00022692"/>
    </source>
</evidence>
<keyword evidence="5 6" id="KW-0472">Membrane</keyword>
<dbReference type="GO" id="GO:1990961">
    <property type="term" value="P:xenobiotic detoxification by transmembrane export across the plasma membrane"/>
    <property type="evidence" value="ECO:0007669"/>
    <property type="project" value="InterPro"/>
</dbReference>
<comment type="subcellular location">
    <subcellularLocation>
        <location evidence="1">Membrane</location>
        <topology evidence="1">Multi-pass membrane protein</topology>
    </subcellularLocation>
</comment>
<feature type="transmembrane region" description="Helical" evidence="6">
    <location>
        <begin position="107"/>
        <end position="129"/>
    </location>
</feature>
<evidence type="ECO:0000313" key="7">
    <source>
        <dbReference type="EMBL" id="CAB4267437.1"/>
    </source>
</evidence>
<feature type="transmembrane region" description="Helical" evidence="6">
    <location>
        <begin position="330"/>
        <end position="354"/>
    </location>
</feature>
<evidence type="ECO:0000256" key="2">
    <source>
        <dbReference type="ARBA" id="ARBA00010199"/>
    </source>
</evidence>
<feature type="transmembrane region" description="Helical" evidence="6">
    <location>
        <begin position="433"/>
        <end position="451"/>
    </location>
</feature>
<reference evidence="7 8" key="1">
    <citation type="submission" date="2020-05" db="EMBL/GenBank/DDBJ databases">
        <authorList>
            <person name="Campoy J."/>
            <person name="Schneeberger K."/>
            <person name="Spophaly S."/>
        </authorList>
    </citation>
    <scope>NUCLEOTIDE SEQUENCE [LARGE SCALE GENOMIC DNA]</scope>
    <source>
        <strain evidence="7">PruArmRojPasFocal</strain>
    </source>
</reference>
<dbReference type="EMBL" id="CAEKDK010000001">
    <property type="protein sequence ID" value="CAB4267437.1"/>
    <property type="molecule type" value="Genomic_DNA"/>
</dbReference>
<protein>
    <recommendedName>
        <fullName evidence="6">Protein DETOXIFICATION</fullName>
    </recommendedName>
    <alternativeName>
        <fullName evidence="6">Multidrug and toxic compound extrusion protein</fullName>
    </alternativeName>
</protein>
<dbReference type="Proteomes" id="UP000507222">
    <property type="component" value="Unassembled WGS sequence"/>
</dbReference>
<feature type="transmembrane region" description="Helical" evidence="6">
    <location>
        <begin position="290"/>
        <end position="309"/>
    </location>
</feature>
<feature type="transmembrane region" description="Helical" evidence="6">
    <location>
        <begin position="31"/>
        <end position="56"/>
    </location>
</feature>
<comment type="similarity">
    <text evidence="2 6">Belongs to the multi antimicrobial extrusion (MATE) (TC 2.A.66.1) family.</text>
</comment>
<gene>
    <name evidence="7" type="ORF">CURHAP_LOCUS10110</name>
</gene>
<feature type="transmembrane region" description="Helical" evidence="6">
    <location>
        <begin position="180"/>
        <end position="200"/>
    </location>
</feature>
<name>A0A6J5TW52_PRUAR</name>
<dbReference type="PANTHER" id="PTHR11206">
    <property type="entry name" value="MULTIDRUG RESISTANCE PROTEIN"/>
    <property type="match status" value="1"/>
</dbReference>
<feature type="transmembrane region" description="Helical" evidence="6">
    <location>
        <begin position="206"/>
        <end position="228"/>
    </location>
</feature>
<evidence type="ECO:0000256" key="4">
    <source>
        <dbReference type="ARBA" id="ARBA00022989"/>
    </source>
</evidence>
<dbReference type="InterPro" id="IPR045069">
    <property type="entry name" value="MATE_euk"/>
</dbReference>
<accession>A0A6J5TW52</accession>
<dbReference type="Pfam" id="PF01554">
    <property type="entry name" value="MatE"/>
    <property type="match status" value="2"/>
</dbReference>
<feature type="transmembrane region" description="Helical" evidence="6">
    <location>
        <begin position="62"/>
        <end position="86"/>
    </location>
</feature>
<dbReference type="NCBIfam" id="TIGR00797">
    <property type="entry name" value="matE"/>
    <property type="match status" value="1"/>
</dbReference>
<feature type="transmembrane region" description="Helical" evidence="6">
    <location>
        <begin position="253"/>
        <end position="270"/>
    </location>
</feature>
<keyword evidence="4 6" id="KW-1133">Transmembrane helix</keyword>
<evidence type="ECO:0000256" key="1">
    <source>
        <dbReference type="ARBA" id="ARBA00004141"/>
    </source>
</evidence>
<keyword evidence="3 6" id="KW-0812">Transmembrane</keyword>
<feature type="transmembrane region" description="Helical" evidence="6">
    <location>
        <begin position="406"/>
        <end position="427"/>
    </location>
</feature>